<protein>
    <submittedName>
        <fullName evidence="1">Esterase</fullName>
        <ecNumber evidence="1">3.1.2.12</ecNumber>
    </submittedName>
</protein>
<dbReference type="EC" id="3.1.2.12" evidence="1"/>
<evidence type="ECO:0000313" key="1">
    <source>
        <dbReference type="EMBL" id="VEB57143.1"/>
    </source>
</evidence>
<organism evidence="1 2">
    <name type="scientific">Salmonella enterica I</name>
    <dbReference type="NCBI Taxonomy" id="59201"/>
    <lineage>
        <taxon>Bacteria</taxon>
        <taxon>Pseudomonadati</taxon>
        <taxon>Pseudomonadota</taxon>
        <taxon>Gammaproteobacteria</taxon>
        <taxon>Enterobacterales</taxon>
        <taxon>Enterobacteriaceae</taxon>
        <taxon>Salmonella</taxon>
    </lineage>
</organism>
<gene>
    <name evidence="1" type="primary">yeiG_2</name>
    <name evidence="1" type="ORF">NCTC6754_04736</name>
</gene>
<proteinExistence type="predicted"/>
<dbReference type="AlphaFoldDB" id="A0A3S5DMQ0"/>
<accession>A0A3S5DMQ0</accession>
<sequence>MEMLEEHRCFGGWQQRWRHPCRHAKLRHDIQHFSSADSG</sequence>
<name>A0A3S5DMQ0_SALET</name>
<reference evidence="1 2" key="1">
    <citation type="submission" date="2018-12" db="EMBL/GenBank/DDBJ databases">
        <authorList>
            <consortium name="Pathogen Informatics"/>
        </authorList>
    </citation>
    <scope>NUCLEOTIDE SEQUENCE [LARGE SCALE GENOMIC DNA]</scope>
    <source>
        <strain evidence="1 2">NCTC6754</strain>
    </source>
</reference>
<dbReference type="Proteomes" id="UP000269208">
    <property type="component" value="Chromosome"/>
</dbReference>
<dbReference type="GO" id="GO:0018738">
    <property type="term" value="F:S-formylglutathione hydrolase activity"/>
    <property type="evidence" value="ECO:0007669"/>
    <property type="project" value="UniProtKB-EC"/>
</dbReference>
<keyword evidence="1" id="KW-0378">Hydrolase</keyword>
<dbReference type="EMBL" id="LR134190">
    <property type="protein sequence ID" value="VEB57143.1"/>
    <property type="molecule type" value="Genomic_DNA"/>
</dbReference>
<evidence type="ECO:0000313" key="2">
    <source>
        <dbReference type="Proteomes" id="UP000269208"/>
    </source>
</evidence>